<sequence>MPRAKLTLTVPEEVWLGELTRLYPDATFRVLAALSDDVDAGVGLAEVVAEDTSAVLSKMAGYEDVTDIDRLQEEEGKVLVRFRTTMPLLLFPARDSGIPLEMPFEISDGEAVWELTAPQDRLSALGEQLDQFDIGYTVDYIHQHVTEEPLLTDRQRRLVVEAVEAGYYDTPRESSLTELAEELDIAKSTASETLHRAEEQIVKEYVTQLESE</sequence>
<evidence type="ECO:0000313" key="4">
    <source>
        <dbReference type="EMBL" id="QSG06486.1"/>
    </source>
</evidence>
<name>A0A897N7W0_9EURY</name>
<protein>
    <submittedName>
        <fullName evidence="4">Transcriptional regulator, contains HTH domain</fullName>
    </submittedName>
</protein>
<evidence type="ECO:0000313" key="5">
    <source>
        <dbReference type="Proteomes" id="UP000663525"/>
    </source>
</evidence>
<dbReference type="Proteomes" id="UP000663525">
    <property type="component" value="Chromosome"/>
</dbReference>
<dbReference type="PANTHER" id="PTHR34236:SF1">
    <property type="entry name" value="DIMETHYL SULFOXIDE REDUCTASE TRANSCRIPTIONAL ACTIVATOR"/>
    <property type="match status" value="1"/>
</dbReference>
<proteinExistence type="predicted"/>
<dbReference type="InterPro" id="IPR007050">
    <property type="entry name" value="HTH_bacterioopsin"/>
</dbReference>
<gene>
    <name evidence="4" type="ORF">HSR121_2156</name>
</gene>
<evidence type="ECO:0000256" key="2">
    <source>
        <dbReference type="ARBA" id="ARBA00023163"/>
    </source>
</evidence>
<keyword evidence="2" id="KW-0804">Transcription</keyword>
<reference evidence="4" key="1">
    <citation type="submission" date="2020-11" db="EMBL/GenBank/DDBJ databases">
        <title>Carbohydrate-dependent, anaerobic sulfur respiration: A novel catabolism in halophilic archaea.</title>
        <authorList>
            <person name="Sorokin D.Y."/>
            <person name="Messina E."/>
            <person name="Smedile F."/>
            <person name="La Cono V."/>
            <person name="Hallsworth J.E."/>
            <person name="Yakimov M.M."/>
        </authorList>
    </citation>
    <scope>NUCLEOTIDE SEQUENCE</scope>
    <source>
        <strain evidence="4">HSR12-1</strain>
    </source>
</reference>
<dbReference type="EMBL" id="CP064787">
    <property type="protein sequence ID" value="QSG06486.1"/>
    <property type="molecule type" value="Genomic_DNA"/>
</dbReference>
<dbReference type="PANTHER" id="PTHR34236">
    <property type="entry name" value="DIMETHYL SULFOXIDE REDUCTASE TRANSCRIPTIONAL ACTIVATOR"/>
    <property type="match status" value="1"/>
</dbReference>
<dbReference type="RefSeq" id="WP_229112969.1">
    <property type="nucleotide sequence ID" value="NZ_CP064787.1"/>
</dbReference>
<evidence type="ECO:0000259" key="3">
    <source>
        <dbReference type="Pfam" id="PF04967"/>
    </source>
</evidence>
<organism evidence="4 5">
    <name type="scientific">Halapricum desulfuricans</name>
    <dbReference type="NCBI Taxonomy" id="2841257"/>
    <lineage>
        <taxon>Archaea</taxon>
        <taxon>Methanobacteriati</taxon>
        <taxon>Methanobacteriota</taxon>
        <taxon>Stenosarchaea group</taxon>
        <taxon>Halobacteria</taxon>
        <taxon>Halobacteriales</taxon>
        <taxon>Haloarculaceae</taxon>
        <taxon>Halapricum</taxon>
    </lineage>
</organism>
<keyword evidence="1" id="KW-0805">Transcription regulation</keyword>
<evidence type="ECO:0000256" key="1">
    <source>
        <dbReference type="ARBA" id="ARBA00023015"/>
    </source>
</evidence>
<dbReference type="AlphaFoldDB" id="A0A897N7W0"/>
<dbReference type="GeneID" id="68855724"/>
<feature type="domain" description="HTH bat-type" evidence="3">
    <location>
        <begin position="151"/>
        <end position="203"/>
    </location>
</feature>
<accession>A0A897N7W0</accession>
<dbReference type="Pfam" id="PF04967">
    <property type="entry name" value="HTH_10"/>
    <property type="match status" value="1"/>
</dbReference>